<dbReference type="STRING" id="1121884.SAMN02745131_01418"/>
<dbReference type="RefSeq" id="WP_245793039.1">
    <property type="nucleotide sequence ID" value="NZ_FQUU01000004.1"/>
</dbReference>
<dbReference type="InterPro" id="IPR018644">
    <property type="entry name" value="DUF2071"/>
</dbReference>
<gene>
    <name evidence="1" type="ORF">SAMN02745131_01418</name>
</gene>
<keyword evidence="2" id="KW-1185">Reference proteome</keyword>
<dbReference type="PANTHER" id="PTHR39186:SF1">
    <property type="entry name" value="DUF2071 DOMAIN-CONTAINING PROTEIN"/>
    <property type="match status" value="1"/>
</dbReference>
<evidence type="ECO:0000313" key="1">
    <source>
        <dbReference type="EMBL" id="SHE91023.1"/>
    </source>
</evidence>
<dbReference type="EMBL" id="FQUU01000004">
    <property type="protein sequence ID" value="SHE91023.1"/>
    <property type="molecule type" value="Genomic_DNA"/>
</dbReference>
<evidence type="ECO:0000313" key="2">
    <source>
        <dbReference type="Proteomes" id="UP000184048"/>
    </source>
</evidence>
<organism evidence="1 2">
    <name type="scientific">Flavisolibacter ginsengisoli DSM 18119</name>
    <dbReference type="NCBI Taxonomy" id="1121884"/>
    <lineage>
        <taxon>Bacteria</taxon>
        <taxon>Pseudomonadati</taxon>
        <taxon>Bacteroidota</taxon>
        <taxon>Chitinophagia</taxon>
        <taxon>Chitinophagales</taxon>
        <taxon>Chitinophagaceae</taxon>
        <taxon>Flavisolibacter</taxon>
    </lineage>
</organism>
<reference evidence="1 2" key="1">
    <citation type="submission" date="2016-11" db="EMBL/GenBank/DDBJ databases">
        <authorList>
            <person name="Jaros S."/>
            <person name="Januszkiewicz K."/>
            <person name="Wedrychowicz H."/>
        </authorList>
    </citation>
    <scope>NUCLEOTIDE SEQUENCE [LARGE SCALE GENOMIC DNA]</scope>
    <source>
        <strain evidence="1 2">DSM 18119</strain>
    </source>
</reference>
<dbReference type="Proteomes" id="UP000184048">
    <property type="component" value="Unassembled WGS sequence"/>
</dbReference>
<dbReference type="PANTHER" id="PTHR39186">
    <property type="entry name" value="DUF2071 FAMILY PROTEIN"/>
    <property type="match status" value="1"/>
</dbReference>
<proteinExistence type="predicted"/>
<protein>
    <recommendedName>
        <fullName evidence="3">DUF2071 domain-containing protein</fullName>
    </recommendedName>
</protein>
<evidence type="ECO:0008006" key="3">
    <source>
        <dbReference type="Google" id="ProtNLM"/>
    </source>
</evidence>
<sequence length="261" mass="30513">MFKRAGRSDNSISWGLSLRMASNFLSAEWRNLIMANYIIDPNILKKHLPCKTELEDYDGSYYVSLVGFLFHNTRVMGVSFPFHNTFEEVNLRFYVRYKEEHTWKRGVVFLKEIVPKRMISFIANSIYGENYVTLPMKHNWNLTPDSFDVGYEWKTNEGWNHIRVVSQKDAIDITKGSAEEFITEHYWGYTQINDQCTGIYEVQHPKWRVYPVISYSIKCNTELLYGKEFAEAMTHPPASVFLAEGSPIQVRKGSKVRHVNN</sequence>
<accession>A0A1M4XC49</accession>
<dbReference type="Pfam" id="PF09844">
    <property type="entry name" value="DUF2071"/>
    <property type="match status" value="1"/>
</dbReference>
<name>A0A1M4XC49_9BACT</name>
<dbReference type="AlphaFoldDB" id="A0A1M4XC49"/>